<keyword evidence="1" id="KW-0482">Metalloprotease</keyword>
<feature type="compositionally biased region" description="Low complexity" evidence="2">
    <location>
        <begin position="534"/>
        <end position="546"/>
    </location>
</feature>
<comment type="similarity">
    <text evidence="1">Belongs to the metallo-dependent hydrolases superfamily. Peptidase M19 family.</text>
</comment>
<dbReference type="GO" id="GO:0098552">
    <property type="term" value="C:side of membrane"/>
    <property type="evidence" value="ECO:0007669"/>
    <property type="project" value="UniProtKB-KW"/>
</dbReference>
<dbReference type="Proteomes" id="UP000594454">
    <property type="component" value="Chromosome 1"/>
</dbReference>
<dbReference type="PROSITE" id="PS51365">
    <property type="entry name" value="RENAL_DIPEPTIDASE_2"/>
    <property type="match status" value="1"/>
</dbReference>
<sequence length="790" mass="88004">MDDIARTYGLADEKANQNSMAGSVQDRRHPHLSRLSRYSTSGSSSSTCRDLNYCEVYFLSPTKQRSKDNLHAAPSSPTQQNSWSQKAREQYQSQSSENSFVLNSAMSYPSNRVYETNCDGFETRSHFSDSVATVPNQMIQMSHVRGAGVTFSNHVNDEERVHSNRGSLKRIKGRSNQSLCSCDADTEIVPNPNRPLYQYSLDRKNKMHTYTCEQNAQILMRIERERRKTQNKGSAEIKSDSTTEVEVIPPPPPPPASLGRKIIAAAGSATFQQHQQQQDISSKGHSKPIALTTTSMAESMLNDCTSTILNCANVGHLGSSKPDLCNVNQDENVSSKSRSNQENIPMAPYSYVRDDTYMPCFKSKADNSMFLYHHESPQYAPNFDNRPYSGKFNTIGPSSYFSKHFNRQPLGKACNTTNGTFPSGNSLSNGRYFSQSFSNFSFSGHLNNPTNDGYQWHQHSQDLCATPYTQFKTPVKGLSCSFGESTLMNSSYTTLGSSTSGGIKEKLHHQQQQQPRQQAGLTGSMPWKHRQCPSRGSSSSGTNSSRLDPSKHWLAVSSILLIVGAASVAVPLALRVAASAPFEERLRAATQLLDEVPLIDGHNDLPWNIRKFLHNKLNDFNFDEDLRNVMPWARSHWSHTDLKRLKQGRVAAQFWAAYVPCEAQHRDAVQLTLEQIDVIKRLTERYSKELTTCTSVSDIIEAHKNHKVCSLTGVEGGHSLGGSLAVLRTLYAIGVRYLTLTSTCHTPWADSSHADAPKYDIKHGGLTVFGKKREIKKAPLTDPLQLISFH</sequence>
<keyword evidence="1" id="KW-0862">Zinc</keyword>
<keyword evidence="1" id="KW-0449">Lipoprotein</keyword>
<dbReference type="Pfam" id="PF01244">
    <property type="entry name" value="Peptidase_M19"/>
    <property type="match status" value="1"/>
</dbReference>
<keyword evidence="1" id="KW-1015">Disulfide bond</keyword>
<keyword evidence="1" id="KW-0325">Glycoprotein</keyword>
<comment type="catalytic activity">
    <reaction evidence="1">
        <text>an L-aminoacyl-L-amino acid + H2O = 2 an L-alpha-amino acid</text>
        <dbReference type="Rhea" id="RHEA:48940"/>
        <dbReference type="ChEBI" id="CHEBI:15377"/>
        <dbReference type="ChEBI" id="CHEBI:59869"/>
        <dbReference type="ChEBI" id="CHEBI:77460"/>
        <dbReference type="EC" id="3.4.13.19"/>
    </reaction>
</comment>
<accession>A0A7R8UFU3</accession>
<reference evidence="3 4" key="1">
    <citation type="submission" date="2020-11" db="EMBL/GenBank/DDBJ databases">
        <authorList>
            <person name="Wallbank WR R."/>
            <person name="Pardo Diaz C."/>
            <person name="Kozak K."/>
            <person name="Martin S."/>
            <person name="Jiggins C."/>
            <person name="Moest M."/>
            <person name="Warren A I."/>
            <person name="Generalovic N T."/>
            <person name="Byers J.R.P. K."/>
            <person name="Montejo-Kovacevich G."/>
            <person name="Yen C E."/>
        </authorList>
    </citation>
    <scope>NUCLEOTIDE SEQUENCE [LARGE SCALE GENOMIC DNA]</scope>
</reference>
<evidence type="ECO:0000313" key="4">
    <source>
        <dbReference type="Proteomes" id="UP000594454"/>
    </source>
</evidence>
<feature type="region of interest" description="Disordered" evidence="2">
    <location>
        <begin position="226"/>
        <end position="254"/>
    </location>
</feature>
<dbReference type="EMBL" id="LR899009">
    <property type="protein sequence ID" value="CAD7079915.1"/>
    <property type="molecule type" value="Genomic_DNA"/>
</dbReference>
<dbReference type="PANTHER" id="PTHR10443">
    <property type="entry name" value="MICROSOMAL DIPEPTIDASE"/>
    <property type="match status" value="1"/>
</dbReference>
<feature type="region of interest" description="Disordered" evidence="2">
    <location>
        <begin position="65"/>
        <end position="96"/>
    </location>
</feature>
<organism evidence="3 4">
    <name type="scientific">Hermetia illucens</name>
    <name type="common">Black soldier fly</name>
    <dbReference type="NCBI Taxonomy" id="343691"/>
    <lineage>
        <taxon>Eukaryota</taxon>
        <taxon>Metazoa</taxon>
        <taxon>Ecdysozoa</taxon>
        <taxon>Arthropoda</taxon>
        <taxon>Hexapoda</taxon>
        <taxon>Insecta</taxon>
        <taxon>Pterygota</taxon>
        <taxon>Neoptera</taxon>
        <taxon>Endopterygota</taxon>
        <taxon>Diptera</taxon>
        <taxon>Brachycera</taxon>
        <taxon>Stratiomyomorpha</taxon>
        <taxon>Stratiomyidae</taxon>
        <taxon>Hermetiinae</taxon>
        <taxon>Hermetia</taxon>
    </lineage>
</organism>
<evidence type="ECO:0000256" key="1">
    <source>
        <dbReference type="RuleBase" id="RU341113"/>
    </source>
</evidence>
<keyword evidence="1" id="KW-0479">Metal-binding</keyword>
<feature type="region of interest" description="Disordered" evidence="2">
    <location>
        <begin position="497"/>
        <end position="547"/>
    </location>
</feature>
<keyword evidence="1" id="KW-0378">Hydrolase</keyword>
<keyword evidence="1" id="KW-0645">Protease</keyword>
<dbReference type="EC" id="3.4.13.19" evidence="1"/>
<keyword evidence="1" id="KW-0224">Dipeptidase</keyword>
<dbReference type="GO" id="GO:0046872">
    <property type="term" value="F:metal ion binding"/>
    <property type="evidence" value="ECO:0007669"/>
    <property type="project" value="UniProtKB-UniRule"/>
</dbReference>
<comment type="cofactor">
    <cofactor evidence="1">
        <name>Zn(2+)</name>
        <dbReference type="ChEBI" id="CHEBI:29105"/>
    </cofactor>
</comment>
<comment type="subunit">
    <text evidence="1">Homodimer; disulfide-linked.</text>
</comment>
<dbReference type="InterPro" id="IPR032466">
    <property type="entry name" value="Metal_Hydrolase"/>
</dbReference>
<keyword evidence="4" id="KW-1185">Reference proteome</keyword>
<evidence type="ECO:0000313" key="3">
    <source>
        <dbReference type="EMBL" id="CAD7079915.1"/>
    </source>
</evidence>
<keyword evidence="1" id="KW-0472">Membrane</keyword>
<dbReference type="AlphaFoldDB" id="A0A7R8UFU3"/>
<dbReference type="InParanoid" id="A0A7R8UFU3"/>
<dbReference type="PANTHER" id="PTHR10443:SF47">
    <property type="entry name" value="DIPEPTIDASE"/>
    <property type="match status" value="1"/>
</dbReference>
<dbReference type="GO" id="GO:0006508">
    <property type="term" value="P:proteolysis"/>
    <property type="evidence" value="ECO:0007669"/>
    <property type="project" value="UniProtKB-KW"/>
</dbReference>
<dbReference type="Gene3D" id="3.20.20.140">
    <property type="entry name" value="Metal-dependent hydrolases"/>
    <property type="match status" value="1"/>
</dbReference>
<dbReference type="InterPro" id="IPR000180">
    <property type="entry name" value="Dipep_AS"/>
</dbReference>
<dbReference type="GO" id="GO:0070573">
    <property type="term" value="F:metallodipeptidase activity"/>
    <property type="evidence" value="ECO:0007669"/>
    <property type="project" value="InterPro"/>
</dbReference>
<gene>
    <name evidence="3" type="ORF">HERILL_LOCUS3102</name>
</gene>
<feature type="compositionally biased region" description="Polar residues" evidence="2">
    <location>
        <begin position="75"/>
        <end position="96"/>
    </location>
</feature>
<name>A0A7R8UFU3_HERIL</name>
<dbReference type="OrthoDB" id="445695at2759"/>
<proteinExistence type="inferred from homology"/>
<evidence type="ECO:0000256" key="2">
    <source>
        <dbReference type="SAM" id="MobiDB-lite"/>
    </source>
</evidence>
<protein>
    <recommendedName>
        <fullName evidence="1">Dipeptidase</fullName>
        <ecNumber evidence="1">3.4.13.19</ecNumber>
    </recommendedName>
</protein>
<keyword evidence="1" id="KW-0336">GPI-anchor</keyword>
<feature type="compositionally biased region" description="Low complexity" evidence="2">
    <location>
        <begin position="35"/>
        <end position="47"/>
    </location>
</feature>
<dbReference type="InterPro" id="IPR008257">
    <property type="entry name" value="Pept_M19"/>
</dbReference>
<comment type="subcellular location">
    <subcellularLocation>
        <location evidence="1">Membrane</location>
        <topology evidence="1">Lipid-anchor</topology>
        <topology evidence="1">GPI-anchor</topology>
    </subcellularLocation>
</comment>
<feature type="region of interest" description="Disordered" evidence="2">
    <location>
        <begin position="1"/>
        <end position="47"/>
    </location>
</feature>
<dbReference type="SUPFAM" id="SSF51556">
    <property type="entry name" value="Metallo-dependent hydrolases"/>
    <property type="match status" value="1"/>
</dbReference>
<dbReference type="PROSITE" id="PS00869">
    <property type="entry name" value="RENAL_DIPEPTIDASE_1"/>
    <property type="match status" value="1"/>
</dbReference>